<evidence type="ECO:0008006" key="4">
    <source>
        <dbReference type="Google" id="ProtNLM"/>
    </source>
</evidence>
<keyword evidence="3" id="KW-1185">Reference proteome</keyword>
<reference evidence="2 3" key="1">
    <citation type="submission" date="2021-04" db="EMBL/GenBank/DDBJ databases">
        <title>The genome sequence of type strain Ideonella paludis KCTC 32238.</title>
        <authorList>
            <person name="Liu Y."/>
        </authorList>
    </citation>
    <scope>NUCLEOTIDE SEQUENCE [LARGE SCALE GENOMIC DNA]</scope>
    <source>
        <strain evidence="2 3">KCTC 32238</strain>
    </source>
</reference>
<sequence>MTRSFTGRSRRALSVTALALAGLAAPLHAADRAAADAAVLLKAIQDHAATDKEFALENALRAFEAPGVVQIDTKRKGESDDQQCVWPARKPAAVTDDEWQALRRSVEPQPGEMGCSTYLLMDMDEDGRRDLLQRTYVGGTGLFTEYSALKRVGRGFVRPSKGDTQSAKGGIVLDPELFSTNDRGAHQWYDLVKLQGRFYVAYVEGSFGQDHVALLRPTELPAGVAAITVDYRYQFSVPRRQTFGPEGQARKVELRPALQSTLEAALARYASGRPAPALAQACPAPAGASEDEAARYAGFGPVHYSMETAADFPFHWQGHCHLAQLNTWFGRYDRSSGLFNQLKVRRADRDEEGLEYEVLARRRFLKASVVP</sequence>
<dbReference type="EMBL" id="JAGQDG010000001">
    <property type="protein sequence ID" value="MBQ0934300.1"/>
    <property type="molecule type" value="Genomic_DNA"/>
</dbReference>
<feature type="chain" id="PRO_5047212319" description="VCBS repeat-containing protein" evidence="1">
    <location>
        <begin position="30"/>
        <end position="371"/>
    </location>
</feature>
<organism evidence="2 3">
    <name type="scientific">Ideonella paludis</name>
    <dbReference type="NCBI Taxonomy" id="1233411"/>
    <lineage>
        <taxon>Bacteria</taxon>
        <taxon>Pseudomonadati</taxon>
        <taxon>Pseudomonadota</taxon>
        <taxon>Betaproteobacteria</taxon>
        <taxon>Burkholderiales</taxon>
        <taxon>Sphaerotilaceae</taxon>
        <taxon>Ideonella</taxon>
    </lineage>
</organism>
<dbReference type="RefSeq" id="WP_210806018.1">
    <property type="nucleotide sequence ID" value="NZ_JAGQDG010000001.1"/>
</dbReference>
<keyword evidence="1" id="KW-0732">Signal</keyword>
<feature type="signal peptide" evidence="1">
    <location>
        <begin position="1"/>
        <end position="29"/>
    </location>
</feature>
<comment type="caution">
    <text evidence="2">The sequence shown here is derived from an EMBL/GenBank/DDBJ whole genome shotgun (WGS) entry which is preliminary data.</text>
</comment>
<evidence type="ECO:0000313" key="3">
    <source>
        <dbReference type="Proteomes" id="UP000672097"/>
    </source>
</evidence>
<evidence type="ECO:0000256" key="1">
    <source>
        <dbReference type="SAM" id="SignalP"/>
    </source>
</evidence>
<accession>A0ABS5DT23</accession>
<evidence type="ECO:0000313" key="2">
    <source>
        <dbReference type="EMBL" id="MBQ0934300.1"/>
    </source>
</evidence>
<dbReference type="Proteomes" id="UP000672097">
    <property type="component" value="Unassembled WGS sequence"/>
</dbReference>
<proteinExistence type="predicted"/>
<protein>
    <recommendedName>
        <fullName evidence="4">VCBS repeat-containing protein</fullName>
    </recommendedName>
</protein>
<name>A0ABS5DT23_9BURK</name>
<gene>
    <name evidence="2" type="ORF">KAK11_03090</name>
</gene>